<reference evidence="1" key="1">
    <citation type="submission" date="2022-09" db="EMBL/GenBank/DDBJ databases">
        <title>Maribacter litopenaei sp. nov., isolated from the intestinal tract of the Pacific White Shrimp, Litopenaeus vannamei.</title>
        <authorList>
            <person name="Kim S.Y."/>
            <person name="Hwang C.Y."/>
        </authorList>
    </citation>
    <scope>NUCLEOTIDE SEQUENCE</scope>
    <source>
        <strain evidence="1">HL-LV01</strain>
    </source>
</reference>
<sequence length="109" mass="12876">MLKSKEENLFVNLLKQLEKDFHLANISFKLPDDISPENLAVFVKEKLYVLLMERFDEYLNLLYVIDVSENVLKKIEVVDAVDVAEKVSFLVLKREYDKVHLKRKYGRNS</sequence>
<protein>
    <submittedName>
        <fullName evidence="1">Uncharacterized protein</fullName>
    </submittedName>
</protein>
<name>A0ABY5Y8T4_9FLAO</name>
<gene>
    <name evidence="1" type="ORF">NYZ99_02635</name>
</gene>
<evidence type="ECO:0000313" key="1">
    <source>
        <dbReference type="EMBL" id="UWX55452.1"/>
    </source>
</evidence>
<evidence type="ECO:0000313" key="2">
    <source>
        <dbReference type="Proteomes" id="UP001059209"/>
    </source>
</evidence>
<organism evidence="1 2">
    <name type="scientific">Maribacter litopenaei</name>
    <dbReference type="NCBI Taxonomy" id="2976127"/>
    <lineage>
        <taxon>Bacteria</taxon>
        <taxon>Pseudomonadati</taxon>
        <taxon>Bacteroidota</taxon>
        <taxon>Flavobacteriia</taxon>
        <taxon>Flavobacteriales</taxon>
        <taxon>Flavobacteriaceae</taxon>
        <taxon>Maribacter</taxon>
    </lineage>
</organism>
<accession>A0ABY5Y8T4</accession>
<proteinExistence type="predicted"/>
<dbReference type="Proteomes" id="UP001059209">
    <property type="component" value="Chromosome"/>
</dbReference>
<dbReference type="RefSeq" id="WP_260573385.1">
    <property type="nucleotide sequence ID" value="NZ_CP104205.1"/>
</dbReference>
<keyword evidence="2" id="KW-1185">Reference proteome</keyword>
<dbReference type="EMBL" id="CP104205">
    <property type="protein sequence ID" value="UWX55452.1"/>
    <property type="molecule type" value="Genomic_DNA"/>
</dbReference>